<dbReference type="PROSITE" id="PS51257">
    <property type="entry name" value="PROKAR_LIPOPROTEIN"/>
    <property type="match status" value="1"/>
</dbReference>
<evidence type="ECO:0000256" key="4">
    <source>
        <dbReference type="ARBA" id="ARBA00022989"/>
    </source>
</evidence>
<dbReference type="GO" id="GO:0005886">
    <property type="term" value="C:plasma membrane"/>
    <property type="evidence" value="ECO:0007669"/>
    <property type="project" value="UniProtKB-SubCell"/>
</dbReference>
<evidence type="ECO:0000256" key="3">
    <source>
        <dbReference type="ARBA" id="ARBA00022692"/>
    </source>
</evidence>
<dbReference type="AlphaFoldDB" id="A0A239L6J1"/>
<dbReference type="InterPro" id="IPR003838">
    <property type="entry name" value="ABC3_permease_C"/>
</dbReference>
<feature type="transmembrane region" description="Helical" evidence="6">
    <location>
        <begin position="774"/>
        <end position="793"/>
    </location>
</feature>
<evidence type="ECO:0000313" key="9">
    <source>
        <dbReference type="EMBL" id="SNT25538.1"/>
    </source>
</evidence>
<evidence type="ECO:0000256" key="1">
    <source>
        <dbReference type="ARBA" id="ARBA00004651"/>
    </source>
</evidence>
<proteinExistence type="predicted"/>
<feature type="transmembrane region" description="Helical" evidence="6">
    <location>
        <begin position="739"/>
        <end position="762"/>
    </location>
</feature>
<gene>
    <name evidence="9" type="ORF">SAMN05421640_2980</name>
</gene>
<feature type="transmembrane region" description="Helical" evidence="6">
    <location>
        <begin position="21"/>
        <end position="41"/>
    </location>
</feature>
<evidence type="ECO:0000313" key="10">
    <source>
        <dbReference type="Proteomes" id="UP000198393"/>
    </source>
</evidence>
<name>A0A239L6J1_EKHLU</name>
<evidence type="ECO:0000259" key="8">
    <source>
        <dbReference type="Pfam" id="PF12704"/>
    </source>
</evidence>
<feature type="domain" description="ABC3 transporter permease C-terminal" evidence="7">
    <location>
        <begin position="690"/>
        <end position="803"/>
    </location>
</feature>
<dbReference type="Pfam" id="PF02687">
    <property type="entry name" value="FtsX"/>
    <property type="match status" value="2"/>
</dbReference>
<dbReference type="OrthoDB" id="5933722at2"/>
<keyword evidence="4 6" id="KW-1133">Transmembrane helix</keyword>
<evidence type="ECO:0000259" key="7">
    <source>
        <dbReference type="Pfam" id="PF02687"/>
    </source>
</evidence>
<feature type="transmembrane region" description="Helical" evidence="6">
    <location>
        <begin position="388"/>
        <end position="415"/>
    </location>
</feature>
<dbReference type="InterPro" id="IPR050250">
    <property type="entry name" value="Macrolide_Exporter_MacB"/>
</dbReference>
<comment type="subcellular location">
    <subcellularLocation>
        <location evidence="1">Cell membrane</location>
        <topology evidence="1">Multi-pass membrane protein</topology>
    </subcellularLocation>
</comment>
<feature type="transmembrane region" description="Helical" evidence="6">
    <location>
        <begin position="294"/>
        <end position="316"/>
    </location>
</feature>
<keyword evidence="5 6" id="KW-0472">Membrane</keyword>
<evidence type="ECO:0000256" key="5">
    <source>
        <dbReference type="ARBA" id="ARBA00023136"/>
    </source>
</evidence>
<feature type="transmembrane region" description="Helical" evidence="6">
    <location>
        <begin position="436"/>
        <end position="457"/>
    </location>
</feature>
<evidence type="ECO:0000256" key="6">
    <source>
        <dbReference type="SAM" id="Phobius"/>
    </source>
</evidence>
<evidence type="ECO:0000256" key="2">
    <source>
        <dbReference type="ARBA" id="ARBA00022475"/>
    </source>
</evidence>
<dbReference type="Pfam" id="PF12704">
    <property type="entry name" value="MacB_PCD"/>
    <property type="match status" value="1"/>
</dbReference>
<organism evidence="9 10">
    <name type="scientific">Ekhidna lutea</name>
    <dbReference type="NCBI Taxonomy" id="447679"/>
    <lineage>
        <taxon>Bacteria</taxon>
        <taxon>Pseudomonadati</taxon>
        <taxon>Bacteroidota</taxon>
        <taxon>Cytophagia</taxon>
        <taxon>Cytophagales</taxon>
        <taxon>Reichenbachiellaceae</taxon>
        <taxon>Ekhidna</taxon>
    </lineage>
</organism>
<keyword evidence="10" id="KW-1185">Reference proteome</keyword>
<reference evidence="9 10" key="1">
    <citation type="submission" date="2017-06" db="EMBL/GenBank/DDBJ databases">
        <authorList>
            <person name="Kim H.J."/>
            <person name="Triplett B.A."/>
        </authorList>
    </citation>
    <scope>NUCLEOTIDE SEQUENCE [LARGE SCALE GENOMIC DNA]</scope>
    <source>
        <strain evidence="9 10">DSM 19307</strain>
    </source>
</reference>
<dbReference type="EMBL" id="FZPD01000005">
    <property type="protein sequence ID" value="SNT25538.1"/>
    <property type="molecule type" value="Genomic_DNA"/>
</dbReference>
<dbReference type="Proteomes" id="UP000198393">
    <property type="component" value="Unassembled WGS sequence"/>
</dbReference>
<dbReference type="PANTHER" id="PTHR30572">
    <property type="entry name" value="MEMBRANE COMPONENT OF TRANSPORTER-RELATED"/>
    <property type="match status" value="1"/>
</dbReference>
<dbReference type="GO" id="GO:0022857">
    <property type="term" value="F:transmembrane transporter activity"/>
    <property type="evidence" value="ECO:0007669"/>
    <property type="project" value="TreeGrafter"/>
</dbReference>
<feature type="transmembrane region" description="Helical" evidence="6">
    <location>
        <begin position="687"/>
        <end position="711"/>
    </location>
</feature>
<dbReference type="PANTHER" id="PTHR30572:SF18">
    <property type="entry name" value="ABC-TYPE MACROLIDE FAMILY EXPORT SYSTEM PERMEASE COMPONENT 2"/>
    <property type="match status" value="1"/>
</dbReference>
<keyword evidence="3 6" id="KW-0812">Transmembrane</keyword>
<feature type="domain" description="ABC3 transporter permease C-terminal" evidence="7">
    <location>
        <begin position="300"/>
        <end position="412"/>
    </location>
</feature>
<dbReference type="InterPro" id="IPR025857">
    <property type="entry name" value="MacB_PCD"/>
</dbReference>
<keyword evidence="2" id="KW-1003">Cell membrane</keyword>
<protein>
    <submittedName>
        <fullName evidence="9">Putative ABC transport system permease protein</fullName>
    </submittedName>
</protein>
<sequence length="810" mass="90724">MLKNYLNVALRNLLKHKFYSFLNIFGLAIGLACFMLISLFIKDEMSYDTHLSDADQIYRVDFAATLNGSDHISATVGAPTGQALKNDYPEVIDAMKVRESGNWFIKRKGQTETFKEELVLMADSNFFSFFGIPLVYGNTKNTLARPNTLALDLSTSKKIFGDINPVGEVVVLDNQTDYEVVAVYDDLPANTHFRHNMLLSMTSFAWANNQNWLSTNFNTYIKLKEGSTKEELEAKFPEMIETYCGPLIEQFLNMNLQEFRNSGNALAFPLFPLRDIHLHSNKTDELGSNGDIKYIYIFSVVALFILILACINFMNLATARSANRAKEVGVRKAMGAFKKQLINQFISEAMVICFIAFLLAYVISLLAIPGFNALAGKELSFYSLLEEGYILFMIGIMVLVGLLAGSYPAFYMTMFKPVEVLKGTIRQGLKSGPIRSTLVVFQFSISIIMIIGTAIVFDQLSFIQNKKLGYEKDQVLMVNDAWILRDQAEAFKNEASRNSSVISSSLSSFIPTGNYNNSSLYFKNATAGSDESLVIGTATVDHDYMNTMGISMKEGRFFFKEYASDSMAVIINETAVQKFGYENPLESKLYSHDGPDDSPDVVGYRIIGVVKDFHYQSLRSNIEPLVLHLGQNAGYALFKIHMENVDETIADLESTWNKFVPGQPFGYQFMDQRFDLTYHAEQKVGQIFTVFAVLTILIACLGLFGLAAFTAEQKRKEIGIRKTLGASVTSIVNLLSRNFIKLVAISFIIAIPVASIAMNYWLDDFAYRTELKPSTYIVSGIAAITIAWITISFQSWKAARINPAESLKDE</sequence>
<feature type="domain" description="MacB-like periplasmic core" evidence="8">
    <location>
        <begin position="20"/>
        <end position="236"/>
    </location>
</feature>
<accession>A0A239L6J1</accession>
<feature type="transmembrane region" description="Helical" evidence="6">
    <location>
        <begin position="341"/>
        <end position="368"/>
    </location>
</feature>
<dbReference type="RefSeq" id="WP_089357675.1">
    <property type="nucleotide sequence ID" value="NZ_FZPD01000005.1"/>
</dbReference>